<dbReference type="SUPFAM" id="SSF142754">
    <property type="entry name" value="NadA-like"/>
    <property type="match status" value="1"/>
</dbReference>
<comment type="cofactor">
    <cofactor evidence="9">
        <name>[4Fe-4S] cluster</name>
        <dbReference type="ChEBI" id="CHEBI:49883"/>
    </cofactor>
    <text evidence="9">Binds 1 [4Fe-4S] cluster per subunit.</text>
</comment>
<feature type="binding site" evidence="9">
    <location>
        <position position="86"/>
    </location>
    <ligand>
        <name>[4Fe-4S] cluster</name>
        <dbReference type="ChEBI" id="CHEBI:49883"/>
    </ligand>
</feature>
<comment type="caution">
    <text evidence="10">The sequence shown here is derived from an EMBL/GenBank/DDBJ whole genome shotgun (WGS) entry which is preliminary data.</text>
</comment>
<feature type="binding site" evidence="9">
    <location>
        <begin position="112"/>
        <end position="114"/>
    </location>
    <ligand>
        <name>iminosuccinate</name>
        <dbReference type="ChEBI" id="CHEBI:77875"/>
    </ligand>
</feature>
<feature type="binding site" evidence="9">
    <location>
        <position position="260"/>
    </location>
    <ligand>
        <name>[4Fe-4S] cluster</name>
        <dbReference type="ChEBI" id="CHEBI:49883"/>
    </ligand>
</feature>
<dbReference type="RefSeq" id="WP_191155743.1">
    <property type="nucleotide sequence ID" value="NZ_JACWUN010000009.1"/>
</dbReference>
<proteinExistence type="inferred from homology"/>
<feature type="binding site" evidence="9">
    <location>
        <position position="215"/>
    </location>
    <ligand>
        <name>iminosuccinate</name>
        <dbReference type="ChEBI" id="CHEBI:77875"/>
    </ligand>
</feature>
<dbReference type="GO" id="GO:0008987">
    <property type="term" value="F:quinolinate synthetase A activity"/>
    <property type="evidence" value="ECO:0007669"/>
    <property type="project" value="UniProtKB-UniRule"/>
</dbReference>
<evidence type="ECO:0000256" key="7">
    <source>
        <dbReference type="ARBA" id="ARBA00023004"/>
    </source>
</evidence>
<dbReference type="PANTHER" id="PTHR30573">
    <property type="entry name" value="QUINOLINATE SYNTHETASE A"/>
    <property type="match status" value="1"/>
</dbReference>
<feature type="binding site" evidence="9">
    <location>
        <position position="41"/>
    </location>
    <ligand>
        <name>iminosuccinate</name>
        <dbReference type="ChEBI" id="CHEBI:77875"/>
    </ligand>
</feature>
<dbReference type="InterPro" id="IPR003473">
    <property type="entry name" value="NadA"/>
</dbReference>
<keyword evidence="6 9" id="KW-0479">Metal-binding</keyword>
<feature type="binding site" evidence="9">
    <location>
        <begin position="198"/>
        <end position="200"/>
    </location>
    <ligand>
        <name>iminosuccinate</name>
        <dbReference type="ChEBI" id="CHEBI:77875"/>
    </ligand>
</feature>
<dbReference type="PANTHER" id="PTHR30573:SF0">
    <property type="entry name" value="QUINOLINATE SYNTHASE, CHLOROPLASTIC"/>
    <property type="match status" value="1"/>
</dbReference>
<dbReference type="EC" id="2.5.1.72" evidence="2 9"/>
<dbReference type="Proteomes" id="UP000632828">
    <property type="component" value="Unassembled WGS sequence"/>
</dbReference>
<name>A0A8J6QNE9_9BACT</name>
<dbReference type="GO" id="GO:0046872">
    <property type="term" value="F:metal ion binding"/>
    <property type="evidence" value="ECO:0007669"/>
    <property type="project" value="UniProtKB-KW"/>
</dbReference>
<evidence type="ECO:0000313" key="10">
    <source>
        <dbReference type="EMBL" id="MBD1400807.1"/>
    </source>
</evidence>
<dbReference type="Pfam" id="PF02445">
    <property type="entry name" value="NadA"/>
    <property type="match status" value="1"/>
</dbReference>
<dbReference type="UniPathway" id="UPA00253">
    <property type="reaction ID" value="UER00327"/>
</dbReference>
<evidence type="ECO:0000256" key="4">
    <source>
        <dbReference type="ARBA" id="ARBA00022642"/>
    </source>
</evidence>
<reference evidence="10" key="1">
    <citation type="submission" date="2020-09" db="EMBL/GenBank/DDBJ databases">
        <title>Pelobacter alkaliphilus sp. nov., a novel anaerobic arsenate-reducing bacterium from terrestrial mud volcano.</title>
        <authorList>
            <person name="Khomyakova M.A."/>
            <person name="Merkel A.Y."/>
            <person name="Slobodkin A.I."/>
        </authorList>
    </citation>
    <scope>NUCLEOTIDE SEQUENCE</scope>
    <source>
        <strain evidence="10">M08fum</strain>
    </source>
</reference>
<evidence type="ECO:0000256" key="3">
    <source>
        <dbReference type="ARBA" id="ARBA00022485"/>
    </source>
</evidence>
<feature type="binding site" evidence="9">
    <location>
        <position position="129"/>
    </location>
    <ligand>
        <name>iminosuccinate</name>
        <dbReference type="ChEBI" id="CHEBI:77875"/>
    </ligand>
</feature>
<evidence type="ECO:0000313" key="11">
    <source>
        <dbReference type="Proteomes" id="UP000632828"/>
    </source>
</evidence>
<dbReference type="NCBIfam" id="TIGR00550">
    <property type="entry name" value="nadA"/>
    <property type="match status" value="1"/>
</dbReference>
<dbReference type="EMBL" id="JACWUN010000009">
    <property type="protein sequence ID" value="MBD1400807.1"/>
    <property type="molecule type" value="Genomic_DNA"/>
</dbReference>
<feature type="binding site" evidence="9">
    <location>
        <position position="24"/>
    </location>
    <ligand>
        <name>iminosuccinate</name>
        <dbReference type="ChEBI" id="CHEBI:77875"/>
    </ligand>
</feature>
<dbReference type="GO" id="GO:0005829">
    <property type="term" value="C:cytosol"/>
    <property type="evidence" value="ECO:0007669"/>
    <property type="project" value="TreeGrafter"/>
</dbReference>
<evidence type="ECO:0000256" key="1">
    <source>
        <dbReference type="ARBA" id="ARBA00005065"/>
    </source>
</evidence>
<evidence type="ECO:0000256" key="2">
    <source>
        <dbReference type="ARBA" id="ARBA00012669"/>
    </source>
</evidence>
<dbReference type="NCBIfam" id="NF006878">
    <property type="entry name" value="PRK09375.1-2"/>
    <property type="match status" value="1"/>
</dbReference>
<dbReference type="GO" id="GO:0034628">
    <property type="term" value="P:'de novo' NAD+ biosynthetic process from L-aspartate"/>
    <property type="evidence" value="ECO:0007669"/>
    <property type="project" value="TreeGrafter"/>
</dbReference>
<feature type="binding site" evidence="9">
    <location>
        <position position="172"/>
    </location>
    <ligand>
        <name>[4Fe-4S] cluster</name>
        <dbReference type="ChEBI" id="CHEBI:49883"/>
    </ligand>
</feature>
<comment type="catalytic activity">
    <reaction evidence="9">
        <text>iminosuccinate + dihydroxyacetone phosphate = quinolinate + phosphate + 2 H2O + H(+)</text>
        <dbReference type="Rhea" id="RHEA:25888"/>
        <dbReference type="ChEBI" id="CHEBI:15377"/>
        <dbReference type="ChEBI" id="CHEBI:15378"/>
        <dbReference type="ChEBI" id="CHEBI:29959"/>
        <dbReference type="ChEBI" id="CHEBI:43474"/>
        <dbReference type="ChEBI" id="CHEBI:57642"/>
        <dbReference type="ChEBI" id="CHEBI:77875"/>
        <dbReference type="EC" id="2.5.1.72"/>
    </reaction>
</comment>
<sequence length="305" mass="33969">MNQDALQQRIRQLARERNALLIAHNYQRDEVQAVADITGDSLALSLEAARTDQDVIVFCGVHFMAESAAILAPEKTVLLPRPDSGCPMADMVTAEGLKALKEQHPDATVVTYVNSSAAVKAESDICCTSSNAISVARSLPAKKLLMVPDRNLGRYIARQVPEKDYIFWEGYCPTHDRLKTEEIIKAKADHPDALFMAHPECRPDILDLADHICSTSGMYEFARNNPATTFIVGTEEGILWRLRKENPDKTFIIPSHGLICPNMKLTSLEDILKSLQTLEPRITVPEPIRLRALTSLERMLAVPRD</sequence>
<evidence type="ECO:0000256" key="9">
    <source>
        <dbReference type="HAMAP-Rule" id="MF_00568"/>
    </source>
</evidence>
<comment type="pathway">
    <text evidence="1 9">Cofactor biosynthesis; NAD(+) biosynthesis; quinolinate from iminoaspartate: step 1/1.</text>
</comment>
<keyword evidence="3 9" id="KW-0004">4Fe-4S</keyword>
<comment type="function">
    <text evidence="9">Catalyzes the condensation of iminoaspartate with dihydroxyacetone phosphate to form quinolinate.</text>
</comment>
<evidence type="ECO:0000256" key="8">
    <source>
        <dbReference type="ARBA" id="ARBA00023014"/>
    </source>
</evidence>
<dbReference type="AlphaFoldDB" id="A0A8J6QNE9"/>
<comment type="similarity">
    <text evidence="9">Belongs to the quinolinate synthase family. Type 2 subfamily.</text>
</comment>
<evidence type="ECO:0000256" key="6">
    <source>
        <dbReference type="ARBA" id="ARBA00022723"/>
    </source>
</evidence>
<comment type="subcellular location">
    <subcellularLocation>
        <location evidence="9">Cytoplasm</location>
    </subcellularLocation>
</comment>
<dbReference type="InterPro" id="IPR023066">
    <property type="entry name" value="Quinolinate_synth_type2"/>
</dbReference>
<dbReference type="GO" id="GO:0051539">
    <property type="term" value="F:4 iron, 4 sulfur cluster binding"/>
    <property type="evidence" value="ECO:0007669"/>
    <property type="project" value="UniProtKB-KW"/>
</dbReference>
<evidence type="ECO:0000256" key="5">
    <source>
        <dbReference type="ARBA" id="ARBA00022679"/>
    </source>
</evidence>
<dbReference type="Gene3D" id="3.40.50.10800">
    <property type="entry name" value="NadA-like"/>
    <property type="match status" value="3"/>
</dbReference>
<keyword evidence="11" id="KW-1185">Reference proteome</keyword>
<keyword evidence="9" id="KW-0963">Cytoplasm</keyword>
<keyword evidence="7 9" id="KW-0408">Iron</keyword>
<dbReference type="InterPro" id="IPR036094">
    <property type="entry name" value="NadA_sf"/>
</dbReference>
<organism evidence="10 11">
    <name type="scientific">Pelovirga terrestris</name>
    <dbReference type="NCBI Taxonomy" id="2771352"/>
    <lineage>
        <taxon>Bacteria</taxon>
        <taxon>Pseudomonadati</taxon>
        <taxon>Thermodesulfobacteriota</taxon>
        <taxon>Desulfuromonadia</taxon>
        <taxon>Geobacterales</taxon>
        <taxon>Geobacteraceae</taxon>
        <taxon>Pelovirga</taxon>
    </lineage>
</organism>
<keyword evidence="8 9" id="KW-0411">Iron-sulfur</keyword>
<accession>A0A8J6QNE9</accession>
<protein>
    <recommendedName>
        <fullName evidence="2 9">Quinolinate synthase</fullName>
        <ecNumber evidence="2 9">2.5.1.72</ecNumber>
    </recommendedName>
</protein>
<gene>
    <name evidence="9 10" type="primary">nadA</name>
    <name evidence="10" type="ORF">ICT70_09005</name>
</gene>
<dbReference type="HAMAP" id="MF_00568">
    <property type="entry name" value="NadA_type2"/>
    <property type="match status" value="1"/>
</dbReference>
<keyword evidence="5 9" id="KW-0808">Transferase</keyword>
<keyword evidence="4 9" id="KW-0662">Pyridine nucleotide biosynthesis</keyword>